<sequence>MTTNVYSNEVYGYEDASSSKMMINSTYSPNGNGLYNANTPLSPSPPFIHSTVGSPSPSVASTYSSHPPHPYHVMSSAPTPSSSLPCHRTVYLGNLAPNTHIGDILDQVKTGMLEAVRPLPEKSCIFLSFVDPAAALQFYQDATAHPFSVHGIDLKVGWGKQSAVPANVRTAILQTNASRTVFLGSLDESVNEDVIREDLQRFGDIEHVKLIREKNIAFVHFLTITNAIKCVHDLPLSGDWQHRRIAYGRDRCAPHHPSNVSPPLMTASSSTTSSTHQPQPHHQTTYLMPTPPPMTMSSSTLTSHSTGPTPTPTQQQQIPSNTNAATATVIMPQPHPYSQPYPVYPTSAANANVYTTSPYSFIHHHHPAATAYQVRYDQRTGATIETFTTSHPHPLPAASPATVSVYDHPPTMVLHHPSASAPALPYPGPTHLPHPHHANSSSSLPSHSSTSLSPSSGSPMPTPSTISAPTTTIANPHHLMSMANRTIYLGNIHPDTTCEDICNVVRGGILSQIRYMPEKHIAFIAFVDPVLAYHFYQQTVDHPLMVKSRRLKVGWGKPSTLPLPVVQAVMNGGSRNVYLGNMDDSITEEKLKQDFVQYGDIELINTLREKNCAFVNFTSISAAIRAIDGIRSKEEYKQFRINFGKDRCGNAPRQPLTSSVQHSPSDDLANASAPRLPTTPTTSAAAGSATVVPAAHSIPSTSSPCSPALSTSSTLSHPPHDLSASVPALSQHPPQKASASSSLPTSTIPSS</sequence>
<dbReference type="AlphaFoldDB" id="A0A1X2G8H0"/>
<name>A0A1X2G8H0_9FUNG</name>
<dbReference type="SMART" id="SM00360">
    <property type="entry name" value="RRM"/>
    <property type="match status" value="4"/>
</dbReference>
<feature type="compositionally biased region" description="Low complexity" evidence="4">
    <location>
        <begin position="295"/>
        <end position="322"/>
    </location>
</feature>
<dbReference type="InterPro" id="IPR035979">
    <property type="entry name" value="RBD_domain_sf"/>
</dbReference>
<protein>
    <recommendedName>
        <fullName evidence="5">RRM domain-containing protein</fullName>
    </recommendedName>
</protein>
<reference evidence="6 7" key="1">
    <citation type="submission" date="2016-07" db="EMBL/GenBank/DDBJ databases">
        <title>Pervasive Adenine N6-methylation of Active Genes in Fungi.</title>
        <authorList>
            <consortium name="DOE Joint Genome Institute"/>
            <person name="Mondo S.J."/>
            <person name="Dannebaum R.O."/>
            <person name="Kuo R.C."/>
            <person name="Labutti K."/>
            <person name="Haridas S."/>
            <person name="Kuo A."/>
            <person name="Salamov A."/>
            <person name="Ahrendt S.R."/>
            <person name="Lipzen A."/>
            <person name="Sullivan W."/>
            <person name="Andreopoulos W.B."/>
            <person name="Clum A."/>
            <person name="Lindquist E."/>
            <person name="Daum C."/>
            <person name="Ramamoorthy G.K."/>
            <person name="Gryganskyi A."/>
            <person name="Culley D."/>
            <person name="Magnuson J.K."/>
            <person name="James T.Y."/>
            <person name="O'Malley M.A."/>
            <person name="Stajich J.E."/>
            <person name="Spatafora J.W."/>
            <person name="Visel A."/>
            <person name="Grigoriev I.V."/>
        </authorList>
    </citation>
    <scope>NUCLEOTIDE SEQUENCE [LARGE SCALE GENOMIC DNA]</scope>
    <source>
        <strain evidence="6 7">NRRL 3301</strain>
    </source>
</reference>
<feature type="compositionally biased region" description="Low complexity" evidence="4">
    <location>
        <begin position="671"/>
        <end position="717"/>
    </location>
</feature>
<gene>
    <name evidence="6" type="ORF">DM01DRAFT_1338969</name>
</gene>
<dbReference type="PANTHER" id="PTHR14089">
    <property type="entry name" value="PRE-MRNA-SPLICING FACTOR RBM22"/>
    <property type="match status" value="1"/>
</dbReference>
<dbReference type="PANTHER" id="PTHR14089:SF8">
    <property type="entry name" value="RNA-BINDING PROTEIN MRN1"/>
    <property type="match status" value="1"/>
</dbReference>
<keyword evidence="1" id="KW-0677">Repeat</keyword>
<dbReference type="PROSITE" id="PS50102">
    <property type="entry name" value="RRM"/>
    <property type="match status" value="3"/>
</dbReference>
<feature type="domain" description="RRM" evidence="5">
    <location>
        <begin position="575"/>
        <end position="646"/>
    </location>
</feature>
<feature type="region of interest" description="Disordered" evidence="4">
    <location>
        <begin position="414"/>
        <end position="472"/>
    </location>
</feature>
<evidence type="ECO:0000259" key="5">
    <source>
        <dbReference type="PROSITE" id="PS50102"/>
    </source>
</evidence>
<feature type="region of interest" description="Disordered" evidence="4">
    <location>
        <begin position="251"/>
        <end position="322"/>
    </location>
</feature>
<dbReference type="Gene3D" id="3.30.70.330">
    <property type="match status" value="3"/>
</dbReference>
<dbReference type="GO" id="GO:0000398">
    <property type="term" value="P:mRNA splicing, via spliceosome"/>
    <property type="evidence" value="ECO:0007669"/>
    <property type="project" value="TreeGrafter"/>
</dbReference>
<accession>A0A1X2G8H0</accession>
<dbReference type="Pfam" id="PF00076">
    <property type="entry name" value="RRM_1"/>
    <property type="match status" value="2"/>
</dbReference>
<evidence type="ECO:0000256" key="3">
    <source>
        <dbReference type="PROSITE-ProRule" id="PRU00176"/>
    </source>
</evidence>
<dbReference type="InterPro" id="IPR039171">
    <property type="entry name" value="Cwc2/Slt11"/>
</dbReference>
<dbReference type="FunFam" id="3.30.70.330:FF:000400">
    <property type="entry name" value="Negative regulator of differentiation 1"/>
    <property type="match status" value="1"/>
</dbReference>
<dbReference type="GO" id="GO:0003729">
    <property type="term" value="F:mRNA binding"/>
    <property type="evidence" value="ECO:0007669"/>
    <property type="project" value="TreeGrafter"/>
</dbReference>
<feature type="domain" description="RRM" evidence="5">
    <location>
        <begin position="179"/>
        <end position="250"/>
    </location>
</feature>
<evidence type="ECO:0000313" key="6">
    <source>
        <dbReference type="EMBL" id="ORX47745.1"/>
    </source>
</evidence>
<dbReference type="OrthoDB" id="6407164at2759"/>
<dbReference type="GO" id="GO:0010468">
    <property type="term" value="P:regulation of gene expression"/>
    <property type="evidence" value="ECO:0007669"/>
    <property type="project" value="UniProtKB-ARBA"/>
</dbReference>
<feature type="region of interest" description="Disordered" evidence="4">
    <location>
        <begin position="647"/>
        <end position="751"/>
    </location>
</feature>
<dbReference type="Proteomes" id="UP000242146">
    <property type="component" value="Unassembled WGS sequence"/>
</dbReference>
<evidence type="ECO:0000256" key="4">
    <source>
        <dbReference type="SAM" id="MobiDB-lite"/>
    </source>
</evidence>
<evidence type="ECO:0000256" key="2">
    <source>
        <dbReference type="ARBA" id="ARBA00022884"/>
    </source>
</evidence>
<proteinExistence type="predicted"/>
<evidence type="ECO:0000313" key="7">
    <source>
        <dbReference type="Proteomes" id="UP000242146"/>
    </source>
</evidence>
<dbReference type="GO" id="GO:0010494">
    <property type="term" value="C:cytoplasmic stress granule"/>
    <property type="evidence" value="ECO:0007669"/>
    <property type="project" value="TreeGrafter"/>
</dbReference>
<organism evidence="6 7">
    <name type="scientific">Hesseltinella vesiculosa</name>
    <dbReference type="NCBI Taxonomy" id="101127"/>
    <lineage>
        <taxon>Eukaryota</taxon>
        <taxon>Fungi</taxon>
        <taxon>Fungi incertae sedis</taxon>
        <taxon>Mucoromycota</taxon>
        <taxon>Mucoromycotina</taxon>
        <taxon>Mucoromycetes</taxon>
        <taxon>Mucorales</taxon>
        <taxon>Cunninghamellaceae</taxon>
        <taxon>Hesseltinella</taxon>
    </lineage>
</organism>
<dbReference type="STRING" id="101127.A0A1X2G8H0"/>
<feature type="domain" description="RRM" evidence="5">
    <location>
        <begin position="485"/>
        <end position="558"/>
    </location>
</feature>
<dbReference type="SUPFAM" id="SSF54928">
    <property type="entry name" value="RNA-binding domain, RBD"/>
    <property type="match status" value="2"/>
</dbReference>
<feature type="compositionally biased region" description="Low complexity" evidence="4">
    <location>
        <begin position="438"/>
        <end position="472"/>
    </location>
</feature>
<feature type="compositionally biased region" description="Low complexity" evidence="4">
    <location>
        <begin position="737"/>
        <end position="751"/>
    </location>
</feature>
<dbReference type="InterPro" id="IPR012677">
    <property type="entry name" value="Nucleotide-bd_a/b_plait_sf"/>
</dbReference>
<dbReference type="FunFam" id="3.30.70.330:FF:000064">
    <property type="entry name" value="Differentiation 1 negative regulator"/>
    <property type="match status" value="1"/>
</dbReference>
<dbReference type="EMBL" id="MCGT01000032">
    <property type="protein sequence ID" value="ORX47745.1"/>
    <property type="molecule type" value="Genomic_DNA"/>
</dbReference>
<keyword evidence="2 3" id="KW-0694">RNA-binding</keyword>
<dbReference type="FunFam" id="3.30.70.330:FF:000120">
    <property type="entry name" value="Negative regulator of differentiation 1"/>
    <property type="match status" value="1"/>
</dbReference>
<dbReference type="InterPro" id="IPR000504">
    <property type="entry name" value="RRM_dom"/>
</dbReference>
<evidence type="ECO:0000256" key="1">
    <source>
        <dbReference type="ARBA" id="ARBA00022737"/>
    </source>
</evidence>
<keyword evidence="7" id="KW-1185">Reference proteome</keyword>
<comment type="caution">
    <text evidence="6">The sequence shown here is derived from an EMBL/GenBank/DDBJ whole genome shotgun (WGS) entry which is preliminary data.</text>
</comment>
<feature type="compositionally biased region" description="Low complexity" evidence="4">
    <location>
        <begin position="268"/>
        <end position="288"/>
    </location>
</feature>